<keyword evidence="1" id="KW-0732">Signal</keyword>
<reference evidence="2" key="1">
    <citation type="submission" date="2014-03" db="EMBL/GenBank/DDBJ databases">
        <title>The sialotranscriptome of Amblyomma triste, Amblyomma parvum and Amblyomma cajennense ticks, uncovered by 454-based RNA-seq.</title>
        <authorList>
            <person name="Garcia G.R."/>
            <person name="Gardinassi L.G."/>
            <person name="Ribeiro J.M."/>
            <person name="Anatriello E."/>
            <person name="Ferreira B.R."/>
            <person name="Moreira H.N."/>
            <person name="Mafra C."/>
            <person name="Olegario M.M."/>
            <person name="Szabo P.J."/>
            <person name="Miranda-Santos I.K."/>
            <person name="Maruyama S.R."/>
        </authorList>
    </citation>
    <scope>NUCLEOTIDE SEQUENCE</scope>
    <source>
        <strain evidence="2">Uberlandia</strain>
        <tissue evidence="2">Salivary glands</tissue>
    </source>
</reference>
<protein>
    <submittedName>
        <fullName evidence="2">Putative secreted protein</fullName>
    </submittedName>
</protein>
<organism evidence="2">
    <name type="scientific">Amblyomma cajennense</name>
    <name type="common">Cayenne tick</name>
    <name type="synonym">Acarus cajennensis</name>
    <dbReference type="NCBI Taxonomy" id="34607"/>
    <lineage>
        <taxon>Eukaryota</taxon>
        <taxon>Metazoa</taxon>
        <taxon>Ecdysozoa</taxon>
        <taxon>Arthropoda</taxon>
        <taxon>Chelicerata</taxon>
        <taxon>Arachnida</taxon>
        <taxon>Acari</taxon>
        <taxon>Parasitiformes</taxon>
        <taxon>Ixodida</taxon>
        <taxon>Ixodoidea</taxon>
        <taxon>Ixodidae</taxon>
        <taxon>Amblyomminae</taxon>
        <taxon>Amblyomma</taxon>
    </lineage>
</organism>
<feature type="signal peptide" evidence="1">
    <location>
        <begin position="1"/>
        <end position="19"/>
    </location>
</feature>
<dbReference type="AlphaFoldDB" id="A0A023FBG9"/>
<dbReference type="EMBL" id="GBBK01005645">
    <property type="protein sequence ID" value="JAC18837.1"/>
    <property type="molecule type" value="mRNA"/>
</dbReference>
<name>A0A023FBG9_AMBCJ</name>
<proteinExistence type="evidence at transcript level"/>
<accession>A0A023FBG9</accession>
<sequence length="88" mass="9531">MLGTVFISAAFSILITVHAASLELARDDDHESDTATTLSVSAPILSALFVGSLPFENYQLHTILSVNQHSSLLDNKSNNCPILFSREL</sequence>
<feature type="chain" id="PRO_5001520630" evidence="1">
    <location>
        <begin position="20"/>
        <end position="88"/>
    </location>
</feature>
<evidence type="ECO:0000313" key="2">
    <source>
        <dbReference type="EMBL" id="JAC18837.1"/>
    </source>
</evidence>
<evidence type="ECO:0000256" key="1">
    <source>
        <dbReference type="SAM" id="SignalP"/>
    </source>
</evidence>